<gene>
    <name evidence="5" type="ordered locus">Caul_1138</name>
</gene>
<dbReference type="InterPro" id="IPR000524">
    <property type="entry name" value="Tscrpt_reg_HTH_GntR"/>
</dbReference>
<dbReference type="STRING" id="366602.Caul_1138"/>
<keyword evidence="3" id="KW-0804">Transcription</keyword>
<dbReference type="PRINTS" id="PR00035">
    <property type="entry name" value="HTHGNTR"/>
</dbReference>
<keyword evidence="1" id="KW-0805">Transcription regulation</keyword>
<evidence type="ECO:0000256" key="3">
    <source>
        <dbReference type="ARBA" id="ARBA00023163"/>
    </source>
</evidence>
<evidence type="ECO:0000313" key="5">
    <source>
        <dbReference type="EMBL" id="ABZ70268.1"/>
    </source>
</evidence>
<dbReference type="KEGG" id="cak:Caul_1138"/>
<dbReference type="Pfam" id="PF07729">
    <property type="entry name" value="FCD"/>
    <property type="match status" value="1"/>
</dbReference>
<dbReference type="Gene3D" id="1.20.120.530">
    <property type="entry name" value="GntR ligand-binding domain-like"/>
    <property type="match status" value="1"/>
</dbReference>
<dbReference type="CDD" id="cd07377">
    <property type="entry name" value="WHTH_GntR"/>
    <property type="match status" value="1"/>
</dbReference>
<dbReference type="HOGENOM" id="CLU_017584_5_1_5"/>
<dbReference type="SMART" id="SM00895">
    <property type="entry name" value="FCD"/>
    <property type="match status" value="1"/>
</dbReference>
<feature type="domain" description="HTH gntR-type" evidence="4">
    <location>
        <begin position="1"/>
        <end position="68"/>
    </location>
</feature>
<dbReference type="eggNOG" id="COG1802">
    <property type="taxonomic scope" value="Bacteria"/>
</dbReference>
<sequence length="242" mass="26246">MSQTVTALLRLRELILGGELSPGQRLSELAVVERLGVSRTPVRAALARLQEEGLVEALAFGGYAVRAFSEQEVNEAIELRGVLEGLAARLAAEKGVSPERLAGLKACLARIDLLVAAPSLSQADFELYVELNEVFHADLIALADSPLVTQQVARAAALPFASPSGFVMAQAERPEARHILTLAQDQHRCVLEAIENREGARAEAIMREHARLARRNLELALRDQNALRQVRGAALIERRGVA</sequence>
<name>B0SXU5_CAUSK</name>
<dbReference type="InterPro" id="IPR011711">
    <property type="entry name" value="GntR_C"/>
</dbReference>
<dbReference type="PANTHER" id="PTHR43537:SF49">
    <property type="entry name" value="TRANSCRIPTIONAL REGULATORY PROTEIN"/>
    <property type="match status" value="1"/>
</dbReference>
<evidence type="ECO:0000256" key="1">
    <source>
        <dbReference type="ARBA" id="ARBA00023015"/>
    </source>
</evidence>
<dbReference type="PANTHER" id="PTHR43537">
    <property type="entry name" value="TRANSCRIPTIONAL REGULATOR, GNTR FAMILY"/>
    <property type="match status" value="1"/>
</dbReference>
<accession>B0SXU5</accession>
<organism evidence="5">
    <name type="scientific">Caulobacter sp. (strain K31)</name>
    <dbReference type="NCBI Taxonomy" id="366602"/>
    <lineage>
        <taxon>Bacteria</taxon>
        <taxon>Pseudomonadati</taxon>
        <taxon>Pseudomonadota</taxon>
        <taxon>Alphaproteobacteria</taxon>
        <taxon>Caulobacterales</taxon>
        <taxon>Caulobacteraceae</taxon>
        <taxon>Caulobacter</taxon>
    </lineage>
</organism>
<dbReference type="EMBL" id="CP000927">
    <property type="protein sequence ID" value="ABZ70268.1"/>
    <property type="molecule type" value="Genomic_DNA"/>
</dbReference>
<dbReference type="InterPro" id="IPR008920">
    <property type="entry name" value="TF_FadR/GntR_C"/>
</dbReference>
<dbReference type="SUPFAM" id="SSF48008">
    <property type="entry name" value="GntR ligand-binding domain-like"/>
    <property type="match status" value="1"/>
</dbReference>
<keyword evidence="2" id="KW-0238">DNA-binding</keyword>
<evidence type="ECO:0000256" key="2">
    <source>
        <dbReference type="ARBA" id="ARBA00023125"/>
    </source>
</evidence>
<protein>
    <submittedName>
        <fullName evidence="5">Transcriptional regulator, GntR family</fullName>
    </submittedName>
</protein>
<reference evidence="5" key="1">
    <citation type="submission" date="2008-01" db="EMBL/GenBank/DDBJ databases">
        <title>Complete sequence of chromosome of Caulobacter sp. K31.</title>
        <authorList>
            <consortium name="US DOE Joint Genome Institute"/>
            <person name="Copeland A."/>
            <person name="Lucas S."/>
            <person name="Lapidus A."/>
            <person name="Barry K."/>
            <person name="Glavina del Rio T."/>
            <person name="Dalin E."/>
            <person name="Tice H."/>
            <person name="Pitluck S."/>
            <person name="Bruce D."/>
            <person name="Goodwin L."/>
            <person name="Thompson L.S."/>
            <person name="Brettin T."/>
            <person name="Detter J.C."/>
            <person name="Han C."/>
            <person name="Schmutz J."/>
            <person name="Larimer F."/>
            <person name="Land M."/>
            <person name="Hauser L."/>
            <person name="Kyrpides N."/>
            <person name="Kim E."/>
            <person name="Stephens C."/>
            <person name="Richardson P."/>
        </authorList>
    </citation>
    <scope>NUCLEOTIDE SEQUENCE [LARGE SCALE GENOMIC DNA]</scope>
    <source>
        <strain evidence="5">K31</strain>
    </source>
</reference>
<evidence type="ECO:0000259" key="4">
    <source>
        <dbReference type="PROSITE" id="PS50949"/>
    </source>
</evidence>
<dbReference type="Pfam" id="PF00392">
    <property type="entry name" value="GntR"/>
    <property type="match status" value="1"/>
</dbReference>
<dbReference type="SUPFAM" id="SSF46785">
    <property type="entry name" value="Winged helix' DNA-binding domain"/>
    <property type="match status" value="1"/>
</dbReference>
<dbReference type="PROSITE" id="PS50949">
    <property type="entry name" value="HTH_GNTR"/>
    <property type="match status" value="1"/>
</dbReference>
<dbReference type="SMART" id="SM00345">
    <property type="entry name" value="HTH_GNTR"/>
    <property type="match status" value="1"/>
</dbReference>
<dbReference type="GO" id="GO:0003700">
    <property type="term" value="F:DNA-binding transcription factor activity"/>
    <property type="evidence" value="ECO:0007669"/>
    <property type="project" value="InterPro"/>
</dbReference>
<dbReference type="GO" id="GO:0003677">
    <property type="term" value="F:DNA binding"/>
    <property type="evidence" value="ECO:0007669"/>
    <property type="project" value="UniProtKB-KW"/>
</dbReference>
<dbReference type="Gene3D" id="1.10.10.10">
    <property type="entry name" value="Winged helix-like DNA-binding domain superfamily/Winged helix DNA-binding domain"/>
    <property type="match status" value="1"/>
</dbReference>
<dbReference type="AlphaFoldDB" id="B0SXU5"/>
<proteinExistence type="predicted"/>
<dbReference type="InterPro" id="IPR036388">
    <property type="entry name" value="WH-like_DNA-bd_sf"/>
</dbReference>
<dbReference type="OrthoDB" id="8114900at2"/>
<dbReference type="InterPro" id="IPR036390">
    <property type="entry name" value="WH_DNA-bd_sf"/>
</dbReference>